<feature type="domain" description="Glycogen debranching enzyme C-terminal" evidence="1">
    <location>
        <begin position="2"/>
        <end position="80"/>
    </location>
</feature>
<protein>
    <recommendedName>
        <fullName evidence="1">Glycogen debranching enzyme C-terminal domain-containing protein</fullName>
    </recommendedName>
</protein>
<name>F4N2U1_YEREN</name>
<evidence type="ECO:0000259" key="1">
    <source>
        <dbReference type="Pfam" id="PF18390"/>
    </source>
</evidence>
<organism evidence="2">
    <name type="scientific">Yersinia enterocolitica W22703</name>
    <dbReference type="NCBI Taxonomy" id="913028"/>
    <lineage>
        <taxon>Bacteria</taxon>
        <taxon>Pseudomonadati</taxon>
        <taxon>Pseudomonadota</taxon>
        <taxon>Gammaproteobacteria</taxon>
        <taxon>Enterobacterales</taxon>
        <taxon>Yersiniaceae</taxon>
        <taxon>Yersinia</taxon>
    </lineage>
</organism>
<dbReference type="EMBL" id="FR718689">
    <property type="protein sequence ID" value="CBX72399.1"/>
    <property type="molecule type" value="Genomic_DNA"/>
</dbReference>
<proteinExistence type="predicted"/>
<dbReference type="Pfam" id="PF18390">
    <property type="entry name" value="GlgX_C"/>
    <property type="match status" value="1"/>
</dbReference>
<sequence>MQWLDSQGEALSDRAWEQGCQKQLQIRLSQRWLVVINATDQACEMHLPVGEWVVIPPFEPSEHTEPLTVWNGSAHTVCVLTQKF</sequence>
<dbReference type="InterPro" id="IPR013780">
    <property type="entry name" value="Glyco_hydro_b"/>
</dbReference>
<accession>F4N2U1</accession>
<dbReference type="AlphaFoldDB" id="F4N2U1"/>
<gene>
    <name evidence="2" type="ORF">YEW_DQ16000</name>
</gene>
<dbReference type="InterPro" id="IPR040784">
    <property type="entry name" value="GlgX_C"/>
</dbReference>
<dbReference type="SUPFAM" id="SSF51011">
    <property type="entry name" value="Glycosyl hydrolase domain"/>
    <property type="match status" value="1"/>
</dbReference>
<dbReference type="Gene3D" id="2.60.40.1180">
    <property type="entry name" value="Golgi alpha-mannosidase II"/>
    <property type="match status" value="1"/>
</dbReference>
<reference evidence="2" key="1">
    <citation type="journal article" date="2011" name="BMC Genomics">
        <title>Shotgun sequencing of Yersinia enterocolitica strain W22703 (biotype 2, serotype O:9): genomic evidence for oscillation between invertebrates and mammals.</title>
        <authorList>
            <person name="Fuchs T.M."/>
            <person name="Brandt K."/>
            <person name="Starke M."/>
            <person name="Rattei T."/>
        </authorList>
    </citation>
    <scope>NUCLEOTIDE SEQUENCE</scope>
</reference>
<evidence type="ECO:0000313" key="2">
    <source>
        <dbReference type="EMBL" id="CBX72399.1"/>
    </source>
</evidence>